<evidence type="ECO:0000313" key="2">
    <source>
        <dbReference type="Proteomes" id="UP000323506"/>
    </source>
</evidence>
<sequence>MLSLPAVGRFAAAGSGWDWGSSWTTGLMNMRRRSLASSSSSKSVVLRFIQEHRSNQAKKAEAMLAPTQRERAAHWGPGHCSLSNLSATFLLIQ</sequence>
<keyword evidence="2" id="KW-1185">Reference proteome</keyword>
<name>A0A5D2BNQ7_GOSDA</name>
<organism evidence="1 2">
    <name type="scientific">Gossypium darwinii</name>
    <name type="common">Darwin's cotton</name>
    <name type="synonym">Gossypium barbadense var. darwinii</name>
    <dbReference type="NCBI Taxonomy" id="34276"/>
    <lineage>
        <taxon>Eukaryota</taxon>
        <taxon>Viridiplantae</taxon>
        <taxon>Streptophyta</taxon>
        <taxon>Embryophyta</taxon>
        <taxon>Tracheophyta</taxon>
        <taxon>Spermatophyta</taxon>
        <taxon>Magnoliopsida</taxon>
        <taxon>eudicotyledons</taxon>
        <taxon>Gunneridae</taxon>
        <taxon>Pentapetalae</taxon>
        <taxon>rosids</taxon>
        <taxon>malvids</taxon>
        <taxon>Malvales</taxon>
        <taxon>Malvaceae</taxon>
        <taxon>Malvoideae</taxon>
        <taxon>Gossypium</taxon>
    </lineage>
</organism>
<proteinExistence type="predicted"/>
<evidence type="ECO:0000313" key="1">
    <source>
        <dbReference type="EMBL" id="TYG57733.1"/>
    </source>
</evidence>
<protein>
    <submittedName>
        <fullName evidence="1">Uncharacterized protein</fullName>
    </submittedName>
</protein>
<dbReference type="Proteomes" id="UP000323506">
    <property type="component" value="Chromosome D08"/>
</dbReference>
<gene>
    <name evidence="1" type="ORF">ES288_D08G166800v1</name>
</gene>
<accession>A0A5D2BNQ7</accession>
<dbReference type="AlphaFoldDB" id="A0A5D2BNQ7"/>
<reference evidence="1 2" key="1">
    <citation type="submission" date="2019-06" db="EMBL/GenBank/DDBJ databases">
        <title>WGS assembly of Gossypium darwinii.</title>
        <authorList>
            <person name="Chen Z.J."/>
            <person name="Sreedasyam A."/>
            <person name="Ando A."/>
            <person name="Song Q."/>
            <person name="De L."/>
            <person name="Hulse-Kemp A."/>
            <person name="Ding M."/>
            <person name="Ye W."/>
            <person name="Kirkbride R."/>
            <person name="Jenkins J."/>
            <person name="Plott C."/>
            <person name="Lovell J."/>
            <person name="Lin Y.-M."/>
            <person name="Vaughn R."/>
            <person name="Liu B."/>
            <person name="Li W."/>
            <person name="Simpson S."/>
            <person name="Scheffler B."/>
            <person name="Saski C."/>
            <person name="Grover C."/>
            <person name="Hu G."/>
            <person name="Conover J."/>
            <person name="Carlson J."/>
            <person name="Shu S."/>
            <person name="Boston L."/>
            <person name="Williams M."/>
            <person name="Peterson D."/>
            <person name="Mcgee K."/>
            <person name="Jones D."/>
            <person name="Wendel J."/>
            <person name="Stelly D."/>
            <person name="Grimwood J."/>
            <person name="Schmutz J."/>
        </authorList>
    </citation>
    <scope>NUCLEOTIDE SEQUENCE [LARGE SCALE GENOMIC DNA]</scope>
    <source>
        <strain evidence="1">1808015.09</strain>
    </source>
</reference>
<dbReference type="EMBL" id="CM017708">
    <property type="protein sequence ID" value="TYG57733.1"/>
    <property type="molecule type" value="Genomic_DNA"/>
</dbReference>